<name>K6Y626_9ALTE</name>
<reference evidence="2" key="1">
    <citation type="journal article" date="2014" name="Environ. Microbiol.">
        <title>Comparative genomics of the marine bacterial genus Glaciecola reveals the high degree of genomic diversity and genomic characteristic for cold adaptation.</title>
        <authorList>
            <person name="Qin Q.L."/>
            <person name="Xie B.B."/>
            <person name="Yu Y."/>
            <person name="Shu Y.L."/>
            <person name="Rong J.C."/>
            <person name="Zhang Y.J."/>
            <person name="Zhao D.L."/>
            <person name="Chen X.L."/>
            <person name="Zhang X.Y."/>
            <person name="Chen B."/>
            <person name="Zhou B.C."/>
            <person name="Zhang Y.Z."/>
        </authorList>
    </citation>
    <scope>NUCLEOTIDE SEQUENCE [LARGE SCALE GENOMIC DNA]</scope>
    <source>
        <strain evidence="2">ACAM 615</strain>
    </source>
</reference>
<sequence>MLTLKNQRLIKYRSLVANFQGLTFNTRVLLAAVLIKAF</sequence>
<evidence type="ECO:0000313" key="2">
    <source>
        <dbReference type="Proteomes" id="UP000006251"/>
    </source>
</evidence>
<organism evidence="1 2">
    <name type="scientific">Brumicola pallidula DSM 14239 = ACAM 615</name>
    <dbReference type="NCBI Taxonomy" id="1121922"/>
    <lineage>
        <taxon>Bacteria</taxon>
        <taxon>Pseudomonadati</taxon>
        <taxon>Pseudomonadota</taxon>
        <taxon>Gammaproteobacteria</taxon>
        <taxon>Alteromonadales</taxon>
        <taxon>Alteromonadaceae</taxon>
        <taxon>Brumicola</taxon>
    </lineage>
</organism>
<dbReference type="AlphaFoldDB" id="K6Y626"/>
<gene>
    <name evidence="1" type="ORF">GPAL_1361</name>
</gene>
<protein>
    <submittedName>
        <fullName evidence="1">Uncharacterized protein</fullName>
    </submittedName>
</protein>
<comment type="caution">
    <text evidence="1">The sequence shown here is derived from an EMBL/GenBank/DDBJ whole genome shotgun (WGS) entry which is preliminary data.</text>
</comment>
<accession>K6Y626</accession>
<keyword evidence="2" id="KW-1185">Reference proteome</keyword>
<dbReference type="Proteomes" id="UP000006251">
    <property type="component" value="Unassembled WGS sequence"/>
</dbReference>
<evidence type="ECO:0000313" key="1">
    <source>
        <dbReference type="EMBL" id="GAC28234.1"/>
    </source>
</evidence>
<dbReference type="EMBL" id="BAEQ01000023">
    <property type="protein sequence ID" value="GAC28234.1"/>
    <property type="molecule type" value="Genomic_DNA"/>
</dbReference>
<proteinExistence type="predicted"/>